<dbReference type="Proteomes" id="UP000035720">
    <property type="component" value="Unassembled WGS sequence"/>
</dbReference>
<dbReference type="EMBL" id="CAJC01000178">
    <property type="protein sequence ID" value="CCI54244.1"/>
    <property type="molecule type" value="Genomic_DNA"/>
</dbReference>
<gene>
    <name evidence="1" type="ORF">BN13_650012</name>
</gene>
<name>A0A077MC77_9MICO</name>
<accession>A0A077MC77</accession>
<dbReference type="STRING" id="1193518.BN13_650012"/>
<evidence type="ECO:0000313" key="1">
    <source>
        <dbReference type="EMBL" id="CCI54244.1"/>
    </source>
</evidence>
<keyword evidence="2" id="KW-1185">Reference proteome</keyword>
<comment type="caution">
    <text evidence="1">The sequence shown here is derived from an EMBL/GenBank/DDBJ whole genome shotgun (WGS) entry which is preliminary data.</text>
</comment>
<organism evidence="1 2">
    <name type="scientific">Nostocoides jenkinsii Ben 74</name>
    <dbReference type="NCBI Taxonomy" id="1193518"/>
    <lineage>
        <taxon>Bacteria</taxon>
        <taxon>Bacillati</taxon>
        <taxon>Actinomycetota</taxon>
        <taxon>Actinomycetes</taxon>
        <taxon>Micrococcales</taxon>
        <taxon>Intrasporangiaceae</taxon>
        <taxon>Nostocoides</taxon>
    </lineage>
</organism>
<reference evidence="1 2" key="1">
    <citation type="journal article" date="2013" name="ISME J.">
        <title>A metabolic model for members of the genus Tetrasphaera involved in enhanced biological phosphorus removal.</title>
        <authorList>
            <person name="Kristiansen R."/>
            <person name="Nguyen H.T.T."/>
            <person name="Saunders A.M."/>
            <person name="Nielsen J.L."/>
            <person name="Wimmer R."/>
            <person name="Le V.Q."/>
            <person name="McIlroy S.J."/>
            <person name="Petrovski S."/>
            <person name="Seviour R.J."/>
            <person name="Calteau A."/>
            <person name="Nielsen K.L."/>
            <person name="Nielsen P.H."/>
        </authorList>
    </citation>
    <scope>NUCLEOTIDE SEQUENCE [LARGE SCALE GENOMIC DNA]</scope>
    <source>
        <strain evidence="1 2">Ben 74</strain>
    </source>
</reference>
<protein>
    <submittedName>
        <fullName evidence="1">Uncharacterized protein</fullName>
    </submittedName>
</protein>
<dbReference type="RefSeq" id="WP_048546723.1">
    <property type="nucleotide sequence ID" value="NZ_HF571038.1"/>
</dbReference>
<dbReference type="AlphaFoldDB" id="A0A077MC77"/>
<proteinExistence type="predicted"/>
<evidence type="ECO:0000313" key="2">
    <source>
        <dbReference type="Proteomes" id="UP000035720"/>
    </source>
</evidence>
<sequence>MNDITKDDIIAHAIYPAIAGEFDSATEEAIEEAIFEVAPRSTWTYTPGEGWSSPAMDYDTFWAIVERVATA</sequence>